<feature type="non-terminal residue" evidence="1">
    <location>
        <position position="1"/>
    </location>
</feature>
<evidence type="ECO:0008006" key="2">
    <source>
        <dbReference type="Google" id="ProtNLM"/>
    </source>
</evidence>
<sequence>CVTHTDGRIEHDSAGIACEMASRVIRALREYGVERIDVLAYGTEVDFCEELGFKKLRGVVAMELHAAAPRPGKSAGSVGQTS</sequence>
<name>X0VKC9_9ZZZZ</name>
<accession>X0VKC9</accession>
<gene>
    <name evidence="1" type="ORF">S01H1_58329</name>
</gene>
<dbReference type="AlphaFoldDB" id="X0VKC9"/>
<reference evidence="1" key="1">
    <citation type="journal article" date="2014" name="Front. Microbiol.">
        <title>High frequency of phylogenetically diverse reductive dehalogenase-homologous genes in deep subseafloor sedimentary metagenomes.</title>
        <authorList>
            <person name="Kawai M."/>
            <person name="Futagami T."/>
            <person name="Toyoda A."/>
            <person name="Takaki Y."/>
            <person name="Nishi S."/>
            <person name="Hori S."/>
            <person name="Arai W."/>
            <person name="Tsubouchi T."/>
            <person name="Morono Y."/>
            <person name="Uchiyama I."/>
            <person name="Ito T."/>
            <person name="Fujiyama A."/>
            <person name="Inagaki F."/>
            <person name="Takami H."/>
        </authorList>
    </citation>
    <scope>NUCLEOTIDE SEQUENCE</scope>
    <source>
        <strain evidence="1">Expedition CK06-06</strain>
    </source>
</reference>
<evidence type="ECO:0000313" key="1">
    <source>
        <dbReference type="EMBL" id="GAG18749.1"/>
    </source>
</evidence>
<protein>
    <recommendedName>
        <fullName evidence="2">N-acetyltransferase domain-containing protein</fullName>
    </recommendedName>
</protein>
<proteinExistence type="predicted"/>
<comment type="caution">
    <text evidence="1">The sequence shown here is derived from an EMBL/GenBank/DDBJ whole genome shotgun (WGS) entry which is preliminary data.</text>
</comment>
<dbReference type="EMBL" id="BARS01038100">
    <property type="protein sequence ID" value="GAG18749.1"/>
    <property type="molecule type" value="Genomic_DNA"/>
</dbReference>
<organism evidence="1">
    <name type="scientific">marine sediment metagenome</name>
    <dbReference type="NCBI Taxonomy" id="412755"/>
    <lineage>
        <taxon>unclassified sequences</taxon>
        <taxon>metagenomes</taxon>
        <taxon>ecological metagenomes</taxon>
    </lineage>
</organism>